<dbReference type="KEGG" id="cqu:CpipJ_CPIJ003616"/>
<dbReference type="PROSITE" id="PS50158">
    <property type="entry name" value="ZF_CCHC"/>
    <property type="match status" value="1"/>
</dbReference>
<keyword evidence="1" id="KW-0862">Zinc</keyword>
<dbReference type="GO" id="GO:0003676">
    <property type="term" value="F:nucleic acid binding"/>
    <property type="evidence" value="ECO:0007669"/>
    <property type="project" value="InterPro"/>
</dbReference>
<name>B0W9A0_CULQU</name>
<dbReference type="SUPFAM" id="SSF57756">
    <property type="entry name" value="Retrovirus zinc finger-like domains"/>
    <property type="match status" value="1"/>
</dbReference>
<proteinExistence type="predicted"/>
<reference evidence="5" key="2">
    <citation type="submission" date="2020-05" db="UniProtKB">
        <authorList>
            <consortium name="EnsemblMetazoa"/>
        </authorList>
    </citation>
    <scope>IDENTIFICATION</scope>
    <source>
        <strain evidence="5">JHB</strain>
    </source>
</reference>
<dbReference type="EnsemblMetazoa" id="CPIJ003616-RA">
    <property type="protein sequence ID" value="CPIJ003616-PA"/>
    <property type="gene ID" value="CPIJ003616"/>
</dbReference>
<evidence type="ECO:0000313" key="6">
    <source>
        <dbReference type="Proteomes" id="UP000002320"/>
    </source>
</evidence>
<feature type="region of interest" description="Disordered" evidence="2">
    <location>
        <begin position="372"/>
        <end position="392"/>
    </location>
</feature>
<evidence type="ECO:0000313" key="5">
    <source>
        <dbReference type="EnsemblMetazoa" id="CPIJ003616-PA"/>
    </source>
</evidence>
<dbReference type="PANTHER" id="PTHR47481:SF14">
    <property type="entry name" value="RETROTRANSPOSON COPIA-LIKE N-TERMINAL DOMAIN-CONTAINING PROTEIN"/>
    <property type="match status" value="1"/>
</dbReference>
<evidence type="ECO:0000256" key="2">
    <source>
        <dbReference type="SAM" id="MobiDB-lite"/>
    </source>
</evidence>
<dbReference type="InParanoid" id="B0W9A0"/>
<feature type="domain" description="CCHC-type" evidence="3">
    <location>
        <begin position="223"/>
        <end position="236"/>
    </location>
</feature>
<gene>
    <name evidence="5" type="primary">6035044</name>
    <name evidence="4" type="ORF">CpipJ_CPIJ003616</name>
</gene>
<dbReference type="PANTHER" id="PTHR47481">
    <property type="match status" value="1"/>
</dbReference>
<reference evidence="4" key="1">
    <citation type="submission" date="2007-03" db="EMBL/GenBank/DDBJ databases">
        <title>Annotation of Culex pipiens quinquefasciatus.</title>
        <authorList>
            <consortium name="The Broad Institute Genome Sequencing Platform"/>
            <person name="Atkinson P.W."/>
            <person name="Hemingway J."/>
            <person name="Christensen B.M."/>
            <person name="Higgs S."/>
            <person name="Kodira C."/>
            <person name="Hannick L."/>
            <person name="Megy K."/>
            <person name="O'Leary S."/>
            <person name="Pearson M."/>
            <person name="Haas B.J."/>
            <person name="Mauceli E."/>
            <person name="Wortman J.R."/>
            <person name="Lee N.H."/>
            <person name="Guigo R."/>
            <person name="Stanke M."/>
            <person name="Alvarado L."/>
            <person name="Amedeo P."/>
            <person name="Antoine C.H."/>
            <person name="Arensburger P."/>
            <person name="Bidwell S.L."/>
            <person name="Crawford M."/>
            <person name="Camaro F."/>
            <person name="Devon K."/>
            <person name="Engels R."/>
            <person name="Hammond M."/>
            <person name="Howarth C."/>
            <person name="Koehrsen M."/>
            <person name="Lawson D."/>
            <person name="Montgomery P."/>
            <person name="Nene V."/>
            <person name="Nusbaum C."/>
            <person name="Puiu D."/>
            <person name="Romero-Severson J."/>
            <person name="Severson D.W."/>
            <person name="Shumway M."/>
            <person name="Sisk P."/>
            <person name="Stolte C."/>
            <person name="Zeng Q."/>
            <person name="Eisenstadt E."/>
            <person name="Fraser-Liggett C."/>
            <person name="Strausberg R."/>
            <person name="Galagan J."/>
            <person name="Birren B."/>
            <person name="Collins F.H."/>
        </authorList>
    </citation>
    <scope>NUCLEOTIDE SEQUENCE [LARGE SCALE GENOMIC DNA]</scope>
    <source>
        <strain evidence="4">JHB</strain>
    </source>
</reference>
<evidence type="ECO:0000256" key="1">
    <source>
        <dbReference type="PROSITE-ProRule" id="PRU00047"/>
    </source>
</evidence>
<keyword evidence="1" id="KW-0479">Metal-binding</keyword>
<dbReference type="VEuPathDB" id="VectorBase:CPIJ003616"/>
<dbReference type="InterPro" id="IPR036875">
    <property type="entry name" value="Znf_CCHC_sf"/>
</dbReference>
<dbReference type="SMART" id="SM00343">
    <property type="entry name" value="ZnF_C2HC"/>
    <property type="match status" value="1"/>
</dbReference>
<dbReference type="GO" id="GO:0008270">
    <property type="term" value="F:zinc ion binding"/>
    <property type="evidence" value="ECO:0007669"/>
    <property type="project" value="UniProtKB-KW"/>
</dbReference>
<evidence type="ECO:0000259" key="3">
    <source>
        <dbReference type="PROSITE" id="PS50158"/>
    </source>
</evidence>
<keyword evidence="6" id="KW-1185">Reference proteome</keyword>
<protein>
    <recommendedName>
        <fullName evidence="3">CCHC-type domain-containing protein</fullName>
    </recommendedName>
</protein>
<dbReference type="Pfam" id="PF14223">
    <property type="entry name" value="Retrotran_gag_2"/>
    <property type="match status" value="1"/>
</dbReference>
<keyword evidence="1" id="KW-0863">Zinc-finger</keyword>
<organism>
    <name type="scientific">Culex quinquefasciatus</name>
    <name type="common">Southern house mosquito</name>
    <name type="synonym">Culex pungens</name>
    <dbReference type="NCBI Taxonomy" id="7176"/>
    <lineage>
        <taxon>Eukaryota</taxon>
        <taxon>Metazoa</taxon>
        <taxon>Ecdysozoa</taxon>
        <taxon>Arthropoda</taxon>
        <taxon>Hexapoda</taxon>
        <taxon>Insecta</taxon>
        <taxon>Pterygota</taxon>
        <taxon>Neoptera</taxon>
        <taxon>Endopterygota</taxon>
        <taxon>Diptera</taxon>
        <taxon>Nematocera</taxon>
        <taxon>Culicoidea</taxon>
        <taxon>Culicidae</taxon>
        <taxon>Culicinae</taxon>
        <taxon>Culicini</taxon>
        <taxon>Culex</taxon>
        <taxon>Culex</taxon>
    </lineage>
</organism>
<sequence>MMADEKQKILLIPTFHGAVKSDYPCWKVRVLHYLKREGLSHCLEKIPTKESYAEVAQYEMRLKDDDEVVTIIWHSIDNDAMKHVLGLAFAKQIMDKLDHVYERQGQLTLFAYRRQLYRLNLTSFGSLTELFTAHETLIREMERAGEQVTDDEKRSTLMAAIPDQFEYTMDALAVMRKDDIRKMTLDEFKGIFLDAEMKRKLTDEEVGPSQAFAAGREKEERTCYRCGMVGHTAWNCWQEPKWEELPAGQWHHNPQRYGRVSPQRSGRATATGEWRGRLVDASPERARGREKIHQERANVALIVQTDPAKQIAHGSTRKNAHGQLAGITARREDHSVQERQMVVNPAVQTAYGEAAWQIAHGLTRPDALNQPARHAARGEDSGVQERRGVGKPVHVASQRGMLLEARTIECESGEG</sequence>
<dbReference type="AlphaFoldDB" id="B0W9A0"/>
<feature type="compositionally biased region" description="Basic and acidic residues" evidence="2">
    <location>
        <begin position="376"/>
        <end position="388"/>
    </location>
</feature>
<evidence type="ECO:0000313" key="4">
    <source>
        <dbReference type="EMBL" id="EDS39797.1"/>
    </source>
</evidence>
<dbReference type="InterPro" id="IPR001878">
    <property type="entry name" value="Znf_CCHC"/>
</dbReference>
<dbReference type="HOGENOM" id="CLU_662687_0_0_1"/>
<feature type="region of interest" description="Disordered" evidence="2">
    <location>
        <begin position="254"/>
        <end position="273"/>
    </location>
</feature>
<dbReference type="Proteomes" id="UP000002320">
    <property type="component" value="Unassembled WGS sequence"/>
</dbReference>
<dbReference type="eggNOG" id="KOG0017">
    <property type="taxonomic scope" value="Eukaryota"/>
</dbReference>
<dbReference type="EMBL" id="DS231862">
    <property type="protein sequence ID" value="EDS39797.1"/>
    <property type="molecule type" value="Genomic_DNA"/>
</dbReference>
<accession>B0W9A0</accession>